<reference evidence="2" key="1">
    <citation type="submission" date="2023-03" db="EMBL/GenBank/DDBJ databases">
        <title>Mating type loci evolution in Malassezia.</title>
        <authorList>
            <person name="Coelho M.A."/>
        </authorList>
    </citation>
    <scope>NUCLEOTIDE SEQUENCE</scope>
    <source>
        <strain evidence="2">CBS 7876</strain>
    </source>
</reference>
<name>A0AAF0IS15_9BASI</name>
<protein>
    <submittedName>
        <fullName evidence="2">Uncharacterized protein</fullName>
    </submittedName>
</protein>
<organism evidence="2 3">
    <name type="scientific">Malassezia obtusa</name>
    <dbReference type="NCBI Taxonomy" id="76774"/>
    <lineage>
        <taxon>Eukaryota</taxon>
        <taxon>Fungi</taxon>
        <taxon>Dikarya</taxon>
        <taxon>Basidiomycota</taxon>
        <taxon>Ustilaginomycotina</taxon>
        <taxon>Malasseziomycetes</taxon>
        <taxon>Malasseziales</taxon>
        <taxon>Malasseziaceae</taxon>
        <taxon>Malassezia</taxon>
    </lineage>
</organism>
<dbReference type="Proteomes" id="UP001214603">
    <property type="component" value="Chromosome 3"/>
</dbReference>
<gene>
    <name evidence="2" type="ORF">MOBT1_001736</name>
</gene>
<evidence type="ECO:0000313" key="3">
    <source>
        <dbReference type="Proteomes" id="UP001214603"/>
    </source>
</evidence>
<feature type="chain" id="PRO_5041944204" evidence="1">
    <location>
        <begin position="19"/>
        <end position="207"/>
    </location>
</feature>
<keyword evidence="1" id="KW-0732">Signal</keyword>
<evidence type="ECO:0000313" key="2">
    <source>
        <dbReference type="EMBL" id="WFD03047.1"/>
    </source>
</evidence>
<accession>A0AAF0IS15</accession>
<dbReference type="AlphaFoldDB" id="A0AAF0IS15"/>
<keyword evidence="3" id="KW-1185">Reference proteome</keyword>
<sequence length="207" mass="23573">MKFSTILLVPAMAATAMAAPTPNKSDEVVCTPKIKGFLTFAWRVHIHTNKDFDIASEASKKWGHKMLKIHDERHPTHEVIVSECTGGSAPKKEKDPYGETVFGTIEFANERGKCLWHGRDGDKWPIGVADCPSKNYQKDDMWFNLSWIEDKYDHEADVAIVDPKTKKMYDAWERDEKTDGISMFRAENEAPRASKPYVKVVNFKPVK</sequence>
<proteinExistence type="predicted"/>
<feature type="signal peptide" evidence="1">
    <location>
        <begin position="1"/>
        <end position="18"/>
    </location>
</feature>
<evidence type="ECO:0000256" key="1">
    <source>
        <dbReference type="SAM" id="SignalP"/>
    </source>
</evidence>
<dbReference type="EMBL" id="CP119936">
    <property type="protein sequence ID" value="WFD03047.1"/>
    <property type="molecule type" value="Genomic_DNA"/>
</dbReference>